<feature type="region of interest" description="Disordered" evidence="1">
    <location>
        <begin position="1"/>
        <end position="22"/>
    </location>
</feature>
<name>A0ABR2H2V2_9EUKA</name>
<evidence type="ECO:0000313" key="3">
    <source>
        <dbReference type="Proteomes" id="UP001470230"/>
    </source>
</evidence>
<evidence type="ECO:0000313" key="2">
    <source>
        <dbReference type="EMBL" id="KAK8840550.1"/>
    </source>
</evidence>
<keyword evidence="3" id="KW-1185">Reference proteome</keyword>
<gene>
    <name evidence="2" type="ORF">M9Y10_030759</name>
</gene>
<comment type="caution">
    <text evidence="2">The sequence shown here is derived from an EMBL/GenBank/DDBJ whole genome shotgun (WGS) entry which is preliminary data.</text>
</comment>
<sequence>MLSQISTIKKRGRPRKTPEDSCTEVRRNVRLEMSLLLDTNLYHVDHFDDQPICSRKNKKTDELQIDNNAWDACNSRIKQLLELY</sequence>
<evidence type="ECO:0000256" key="1">
    <source>
        <dbReference type="SAM" id="MobiDB-lite"/>
    </source>
</evidence>
<accession>A0ABR2H2V2</accession>
<dbReference type="Proteomes" id="UP001470230">
    <property type="component" value="Unassembled WGS sequence"/>
</dbReference>
<dbReference type="EMBL" id="JAPFFF010000045">
    <property type="protein sequence ID" value="KAK8840550.1"/>
    <property type="molecule type" value="Genomic_DNA"/>
</dbReference>
<protein>
    <submittedName>
        <fullName evidence="2">Uncharacterized protein</fullName>
    </submittedName>
</protein>
<reference evidence="2 3" key="1">
    <citation type="submission" date="2024-04" db="EMBL/GenBank/DDBJ databases">
        <title>Tritrichomonas musculus Genome.</title>
        <authorList>
            <person name="Alves-Ferreira E."/>
            <person name="Grigg M."/>
            <person name="Lorenzi H."/>
            <person name="Galac M."/>
        </authorList>
    </citation>
    <scope>NUCLEOTIDE SEQUENCE [LARGE SCALE GENOMIC DNA]</scope>
    <source>
        <strain evidence="2 3">EAF2021</strain>
    </source>
</reference>
<organism evidence="2 3">
    <name type="scientific">Tritrichomonas musculus</name>
    <dbReference type="NCBI Taxonomy" id="1915356"/>
    <lineage>
        <taxon>Eukaryota</taxon>
        <taxon>Metamonada</taxon>
        <taxon>Parabasalia</taxon>
        <taxon>Tritrichomonadida</taxon>
        <taxon>Tritrichomonadidae</taxon>
        <taxon>Tritrichomonas</taxon>
    </lineage>
</organism>
<proteinExistence type="predicted"/>